<evidence type="ECO:0000256" key="13">
    <source>
        <dbReference type="ARBA" id="ARBA00023268"/>
    </source>
</evidence>
<proteinExistence type="inferred from homology"/>
<feature type="binding site" evidence="18">
    <location>
        <begin position="140"/>
        <end position="146"/>
    </location>
    <ligand>
        <name>(6S)-NADPHX</name>
        <dbReference type="ChEBI" id="CHEBI:64076"/>
    </ligand>
</feature>
<dbReference type="NCBIfam" id="TIGR00197">
    <property type="entry name" value="yjeF_nterm"/>
    <property type="match status" value="1"/>
</dbReference>
<evidence type="ECO:0000313" key="23">
    <source>
        <dbReference type="Proteomes" id="UP000706172"/>
    </source>
</evidence>
<evidence type="ECO:0000256" key="11">
    <source>
        <dbReference type="ARBA" id="ARBA00023235"/>
    </source>
</evidence>
<keyword evidence="12 17" id="KW-0456">Lyase</keyword>
<evidence type="ECO:0000259" key="20">
    <source>
        <dbReference type="PROSITE" id="PS51383"/>
    </source>
</evidence>
<feature type="domain" description="YjeF C-terminal" evidence="20">
    <location>
        <begin position="236"/>
        <end position="519"/>
    </location>
</feature>
<feature type="binding site" evidence="18">
    <location>
        <begin position="59"/>
        <end position="63"/>
    </location>
    <ligand>
        <name>(6S)-NADPHX</name>
        <dbReference type="ChEBI" id="CHEBI:64076"/>
    </ligand>
</feature>
<name>A0A931CVR3_9BACT</name>
<evidence type="ECO:0000256" key="2">
    <source>
        <dbReference type="ARBA" id="ARBA00000909"/>
    </source>
</evidence>
<feature type="binding site" evidence="18">
    <location>
        <position position="60"/>
    </location>
    <ligand>
        <name>K(+)</name>
        <dbReference type="ChEBI" id="CHEBI:29103"/>
    </ligand>
</feature>
<dbReference type="NCBIfam" id="TIGR00196">
    <property type="entry name" value="yjeF_cterm"/>
    <property type="match status" value="1"/>
</dbReference>
<comment type="catalytic activity">
    <reaction evidence="2 18 19">
        <text>(6R)-NADPHX = (6S)-NADPHX</text>
        <dbReference type="Rhea" id="RHEA:32227"/>
        <dbReference type="ChEBI" id="CHEBI:64076"/>
        <dbReference type="ChEBI" id="CHEBI:64077"/>
        <dbReference type="EC" id="5.1.99.6"/>
    </reaction>
</comment>
<dbReference type="Gene3D" id="3.40.50.10260">
    <property type="entry name" value="YjeF N-terminal domain"/>
    <property type="match status" value="1"/>
</dbReference>
<dbReference type="InterPro" id="IPR017953">
    <property type="entry name" value="Carbohydrate_kinase_pred_CS"/>
</dbReference>
<dbReference type="CDD" id="cd01171">
    <property type="entry name" value="YXKO-related"/>
    <property type="match status" value="1"/>
</dbReference>
<dbReference type="GO" id="GO:0046496">
    <property type="term" value="P:nicotinamide nucleotide metabolic process"/>
    <property type="evidence" value="ECO:0007669"/>
    <property type="project" value="UniProtKB-UniRule"/>
</dbReference>
<evidence type="ECO:0000256" key="5">
    <source>
        <dbReference type="ARBA" id="ARBA00022723"/>
    </source>
</evidence>
<dbReference type="InterPro" id="IPR004443">
    <property type="entry name" value="YjeF_N_dom"/>
</dbReference>
<feature type="binding site" evidence="17">
    <location>
        <position position="460"/>
    </location>
    <ligand>
        <name>(6S)-NADPHX</name>
        <dbReference type="ChEBI" id="CHEBI:64076"/>
    </ligand>
</feature>
<sequence>MFIVTAEQMQKMDRYTIEEFGIPGRVLMENAGRGAVKFFLETCGPTPATRVAVVAGRGNNGGDGWVMARYLMEKQIPVTVFLLSARDRVKGEAKANMDLVEKLLPYFPDCAVVEIPDAAALDREKTRLMHHDLFVDAVFGTGLNSDVRGMFKTVIQCINQTKKPVFAVDIPSGLNADTGAVCGVCINAAATATFGFAKTGHILYPGNEYTGQLQVIDIGIPGFAAGKQDLGFQVMEKQTIAPLFPARAFNTHKGSFGHLLVLAGSPGKTGAAALCANAAKRIGTGLVTVGVPEQINPVVETLVVEPMTVPLPETASGTLAPDGLDRILALAENRQALALGPGLGTDPDTQKLVTSLVETCSLPLIMDADAINCLADNPAVLCSRKSPAVLTPHPGEMAQLAGITTAQVQADRPGTARAFAQKFNVILVLKGAQTLIALPDGRMFLCPAGNPGMATGGMGDVLTGMIAGLAAQGFSLENAALAGVFIHGLCGDLLADTFGGFGFLAKDMIRTIPEIIHRHLT</sequence>
<gene>
    <name evidence="18" type="primary">nnrE</name>
    <name evidence="17" type="synonym">nnrD</name>
    <name evidence="22" type="ORF">H0S81_07725</name>
</gene>
<dbReference type="PROSITE" id="PS01050">
    <property type="entry name" value="YJEF_C_2"/>
    <property type="match status" value="1"/>
</dbReference>
<dbReference type="GO" id="GO:0052856">
    <property type="term" value="F:NAD(P)HX epimerase activity"/>
    <property type="evidence" value="ECO:0007669"/>
    <property type="project" value="UniProtKB-UniRule"/>
</dbReference>
<dbReference type="InterPro" id="IPR029056">
    <property type="entry name" value="Ribokinase-like"/>
</dbReference>
<dbReference type="InterPro" id="IPR036652">
    <property type="entry name" value="YjeF_N_dom_sf"/>
</dbReference>
<evidence type="ECO:0000256" key="1">
    <source>
        <dbReference type="ARBA" id="ARBA00000013"/>
    </source>
</evidence>
<dbReference type="GO" id="GO:0052855">
    <property type="term" value="F:ADP-dependent NAD(P)H-hydrate dehydratase activity"/>
    <property type="evidence" value="ECO:0007669"/>
    <property type="project" value="UniProtKB-UniRule"/>
</dbReference>
<feature type="binding site" evidence="17">
    <location>
        <position position="271"/>
    </location>
    <ligand>
        <name>(6S)-NADPHX</name>
        <dbReference type="ChEBI" id="CHEBI:64076"/>
    </ligand>
</feature>
<comment type="function">
    <text evidence="14 19">Bifunctional enzyme that catalyzes the epimerization of the S- and R-forms of NAD(P)HX and the dehydration of the S-form of NAD(P)HX at the expense of ADP, which is converted to AMP. This allows the repair of both epimers of NAD(P)HX, a damaged form of NAD(P)H that is a result of enzymatic or heat-dependent hydration.</text>
</comment>
<dbReference type="AlphaFoldDB" id="A0A931CVR3"/>
<evidence type="ECO:0000256" key="18">
    <source>
        <dbReference type="HAMAP-Rule" id="MF_01966"/>
    </source>
</evidence>
<comment type="cofactor">
    <cofactor evidence="17">
        <name>Mg(2+)</name>
        <dbReference type="ChEBI" id="CHEBI:18420"/>
    </cofactor>
</comment>
<accession>A0A931CVR3</accession>
<comment type="caution">
    <text evidence="18">Lacks conserved residue(s) required for the propagation of feature annotation.</text>
</comment>
<dbReference type="EC" id="4.2.1.136" evidence="19"/>
<dbReference type="Pfam" id="PF03853">
    <property type="entry name" value="YjeF_N"/>
    <property type="match status" value="1"/>
</dbReference>
<keyword evidence="5 18" id="KW-0479">Metal-binding</keyword>
<comment type="catalytic activity">
    <reaction evidence="16 17 19">
        <text>(6S)-NADPHX + ADP = AMP + phosphate + NADPH + H(+)</text>
        <dbReference type="Rhea" id="RHEA:32235"/>
        <dbReference type="ChEBI" id="CHEBI:15378"/>
        <dbReference type="ChEBI" id="CHEBI:43474"/>
        <dbReference type="ChEBI" id="CHEBI:57783"/>
        <dbReference type="ChEBI" id="CHEBI:64076"/>
        <dbReference type="ChEBI" id="CHEBI:456215"/>
        <dbReference type="ChEBI" id="CHEBI:456216"/>
        <dbReference type="EC" id="4.2.1.136"/>
    </reaction>
</comment>
<comment type="function">
    <text evidence="18">Catalyzes the epimerization of the S- and R-forms of NAD(P)HX, a damaged form of NAD(P)H that is a result of enzymatic or heat-dependent hydration. This is a prerequisite for the S-specific NAD(P)H-hydrate dehydratase to allow the repair of both epimers of NAD(P)HX.</text>
</comment>
<keyword evidence="11 18" id="KW-0413">Isomerase</keyword>
<keyword evidence="6 17" id="KW-0547">Nucleotide-binding</keyword>
<comment type="similarity">
    <text evidence="3 19">In the N-terminal section; belongs to the NnrE/AIBP family.</text>
</comment>
<comment type="function">
    <text evidence="17">Catalyzes the dehydration of the S-form of NAD(P)HX at the expense of ADP, which is converted to AMP. Together with NAD(P)HX epimerase, which catalyzes the epimerization of the S- and R-forms, the enzyme allows the repair of both epimers of NAD(P)HX, a damaged form of NAD(P)H that is a result of enzymatic or heat-dependent hydration.</text>
</comment>
<dbReference type="GO" id="GO:0005524">
    <property type="term" value="F:ATP binding"/>
    <property type="evidence" value="ECO:0007669"/>
    <property type="project" value="UniProtKB-UniRule"/>
</dbReference>
<evidence type="ECO:0000256" key="16">
    <source>
        <dbReference type="ARBA" id="ARBA00049209"/>
    </source>
</evidence>
<protein>
    <recommendedName>
        <fullName evidence="19">Bifunctional NAD(P)H-hydrate repair enzyme</fullName>
    </recommendedName>
    <alternativeName>
        <fullName evidence="19">Nicotinamide nucleotide repair protein</fullName>
    </alternativeName>
    <domain>
        <recommendedName>
            <fullName evidence="19">ADP-dependent (S)-NAD(P)H-hydrate dehydratase</fullName>
            <ecNumber evidence="19">4.2.1.136</ecNumber>
        </recommendedName>
        <alternativeName>
            <fullName evidence="19">ADP-dependent NAD(P)HX dehydratase</fullName>
        </alternativeName>
    </domain>
    <domain>
        <recommendedName>
            <fullName evidence="19">NAD(P)H-hydrate epimerase</fullName>
            <ecNumber evidence="19">5.1.99.6</ecNumber>
        </recommendedName>
    </domain>
</protein>
<evidence type="ECO:0000256" key="17">
    <source>
        <dbReference type="HAMAP-Rule" id="MF_01965"/>
    </source>
</evidence>
<evidence type="ECO:0000256" key="9">
    <source>
        <dbReference type="ARBA" id="ARBA00022958"/>
    </source>
</evidence>
<feature type="binding site" evidence="18">
    <location>
        <position position="172"/>
    </location>
    <ligand>
        <name>K(+)</name>
        <dbReference type="ChEBI" id="CHEBI:29103"/>
    </ligand>
</feature>
<keyword evidence="7 17" id="KW-0067">ATP-binding</keyword>
<dbReference type="Gene3D" id="3.40.1190.20">
    <property type="match status" value="1"/>
</dbReference>
<comment type="similarity">
    <text evidence="18">Belongs to the NnrE/AIBP family.</text>
</comment>
<dbReference type="PANTHER" id="PTHR12592:SF0">
    <property type="entry name" value="ATP-DEPENDENT (S)-NAD(P)H-HYDRATE DEHYDRATASE"/>
    <property type="match status" value="1"/>
</dbReference>
<dbReference type="GO" id="GO:0046872">
    <property type="term" value="F:metal ion binding"/>
    <property type="evidence" value="ECO:0007669"/>
    <property type="project" value="UniProtKB-UniRule"/>
</dbReference>
<dbReference type="HAMAP" id="MF_01966">
    <property type="entry name" value="NADHX_epimerase"/>
    <property type="match status" value="1"/>
</dbReference>
<keyword evidence="8 17" id="KW-0521">NADP</keyword>
<feature type="binding site" evidence="17">
    <location>
        <position position="459"/>
    </location>
    <ligand>
        <name>AMP</name>
        <dbReference type="ChEBI" id="CHEBI:456215"/>
    </ligand>
</feature>
<dbReference type="PROSITE" id="PS51383">
    <property type="entry name" value="YJEF_C_3"/>
    <property type="match status" value="1"/>
</dbReference>
<evidence type="ECO:0000313" key="22">
    <source>
        <dbReference type="EMBL" id="MBG0779800.1"/>
    </source>
</evidence>
<comment type="catalytic activity">
    <reaction evidence="1 18 19">
        <text>(6R)-NADHX = (6S)-NADHX</text>
        <dbReference type="Rhea" id="RHEA:32215"/>
        <dbReference type="ChEBI" id="CHEBI:64074"/>
        <dbReference type="ChEBI" id="CHEBI:64075"/>
        <dbReference type="EC" id="5.1.99.6"/>
    </reaction>
</comment>
<comment type="catalytic activity">
    <reaction evidence="15 17 19">
        <text>(6S)-NADHX + ADP = AMP + phosphate + NADH + H(+)</text>
        <dbReference type="Rhea" id="RHEA:32223"/>
        <dbReference type="ChEBI" id="CHEBI:15378"/>
        <dbReference type="ChEBI" id="CHEBI:43474"/>
        <dbReference type="ChEBI" id="CHEBI:57945"/>
        <dbReference type="ChEBI" id="CHEBI:64074"/>
        <dbReference type="ChEBI" id="CHEBI:456215"/>
        <dbReference type="ChEBI" id="CHEBI:456216"/>
        <dbReference type="EC" id="4.2.1.136"/>
    </reaction>
</comment>
<dbReference type="GO" id="GO:0110051">
    <property type="term" value="P:metabolite repair"/>
    <property type="evidence" value="ECO:0007669"/>
    <property type="project" value="TreeGrafter"/>
</dbReference>
<evidence type="ECO:0000256" key="12">
    <source>
        <dbReference type="ARBA" id="ARBA00023239"/>
    </source>
</evidence>
<dbReference type="HAMAP" id="MF_01965">
    <property type="entry name" value="NADHX_dehydratase"/>
    <property type="match status" value="1"/>
</dbReference>
<keyword evidence="9 18" id="KW-0630">Potassium</keyword>
<feature type="binding site" evidence="17">
    <location>
        <begin position="430"/>
        <end position="434"/>
    </location>
    <ligand>
        <name>AMP</name>
        <dbReference type="ChEBI" id="CHEBI:456215"/>
    </ligand>
</feature>
<feature type="binding site" evidence="18">
    <location>
        <position position="169"/>
    </location>
    <ligand>
        <name>(6S)-NADPHX</name>
        <dbReference type="ChEBI" id="CHEBI:64076"/>
    </ligand>
</feature>
<evidence type="ECO:0000259" key="21">
    <source>
        <dbReference type="PROSITE" id="PS51385"/>
    </source>
</evidence>
<dbReference type="PIRSF" id="PIRSF017184">
    <property type="entry name" value="Nnr"/>
    <property type="match status" value="1"/>
</dbReference>
<dbReference type="PANTHER" id="PTHR12592">
    <property type="entry name" value="ATP-DEPENDENT (S)-NAD(P)H-HYDRATE DEHYDRATASE FAMILY MEMBER"/>
    <property type="match status" value="1"/>
</dbReference>
<dbReference type="Proteomes" id="UP000706172">
    <property type="component" value="Unassembled WGS sequence"/>
</dbReference>
<evidence type="ECO:0000256" key="8">
    <source>
        <dbReference type="ARBA" id="ARBA00022857"/>
    </source>
</evidence>
<evidence type="ECO:0000256" key="10">
    <source>
        <dbReference type="ARBA" id="ARBA00023027"/>
    </source>
</evidence>
<evidence type="ECO:0000256" key="3">
    <source>
        <dbReference type="ARBA" id="ARBA00006001"/>
    </source>
</evidence>
<evidence type="ECO:0000256" key="14">
    <source>
        <dbReference type="ARBA" id="ARBA00025153"/>
    </source>
</evidence>
<evidence type="ECO:0000256" key="19">
    <source>
        <dbReference type="PIRNR" id="PIRNR017184"/>
    </source>
</evidence>
<dbReference type="SUPFAM" id="SSF53613">
    <property type="entry name" value="Ribokinase-like"/>
    <property type="match status" value="1"/>
</dbReference>
<feature type="domain" description="YjeF N-terminal" evidence="21">
    <location>
        <begin position="9"/>
        <end position="226"/>
    </location>
</feature>
<evidence type="ECO:0000256" key="7">
    <source>
        <dbReference type="ARBA" id="ARBA00022840"/>
    </source>
</evidence>
<comment type="subunit">
    <text evidence="17">Homotetramer.</text>
</comment>
<dbReference type="InterPro" id="IPR030677">
    <property type="entry name" value="Nnr"/>
</dbReference>
<dbReference type="EC" id="5.1.99.6" evidence="19"/>
<keyword evidence="10 17" id="KW-0520">NAD</keyword>
<dbReference type="EMBL" id="JACCQK010000450">
    <property type="protein sequence ID" value="MBG0779800.1"/>
    <property type="molecule type" value="Genomic_DNA"/>
</dbReference>
<comment type="similarity">
    <text evidence="17">Belongs to the NnrD/CARKD family.</text>
</comment>
<feature type="binding site" evidence="17">
    <location>
        <position position="342"/>
    </location>
    <ligand>
        <name>(6S)-NADPHX</name>
        <dbReference type="ChEBI" id="CHEBI:64076"/>
    </ligand>
</feature>
<evidence type="ECO:0000256" key="15">
    <source>
        <dbReference type="ARBA" id="ARBA00048238"/>
    </source>
</evidence>
<organism evidence="22 23">
    <name type="scientific">Desulfotignum balticum</name>
    <dbReference type="NCBI Taxonomy" id="115781"/>
    <lineage>
        <taxon>Bacteria</taxon>
        <taxon>Pseudomonadati</taxon>
        <taxon>Thermodesulfobacteriota</taxon>
        <taxon>Desulfobacteria</taxon>
        <taxon>Desulfobacterales</taxon>
        <taxon>Desulfobacteraceae</taxon>
        <taxon>Desulfotignum</taxon>
    </lineage>
</organism>
<comment type="similarity">
    <text evidence="4 19">In the C-terminal section; belongs to the NnrD/CARKD family.</text>
</comment>
<dbReference type="Pfam" id="PF01256">
    <property type="entry name" value="Carb_kinase"/>
    <property type="match status" value="1"/>
</dbReference>
<evidence type="ECO:0000256" key="6">
    <source>
        <dbReference type="ARBA" id="ARBA00022741"/>
    </source>
</evidence>
<dbReference type="SUPFAM" id="SSF64153">
    <property type="entry name" value="YjeF N-terminal domain-like"/>
    <property type="match status" value="1"/>
</dbReference>
<keyword evidence="13" id="KW-0511">Multifunctional enzyme</keyword>
<reference evidence="22" key="1">
    <citation type="submission" date="2020-07" db="EMBL/GenBank/DDBJ databases">
        <title>Severe corrosion of carbon steel in oil field produced water can be linked to methanogenic archaea containing a special type of NiFe hydrogenase.</title>
        <authorList>
            <person name="Lahme S."/>
            <person name="Mand J."/>
            <person name="Longwell J."/>
            <person name="Smith R."/>
            <person name="Enning D."/>
        </authorList>
    </citation>
    <scope>NUCLEOTIDE SEQUENCE</scope>
    <source>
        <strain evidence="22">MIC098Bin6</strain>
    </source>
</reference>
<dbReference type="InterPro" id="IPR000631">
    <property type="entry name" value="CARKD"/>
</dbReference>
<comment type="caution">
    <text evidence="22">The sequence shown here is derived from an EMBL/GenBank/DDBJ whole genome shotgun (WGS) entry which is preliminary data.</text>
</comment>
<comment type="cofactor">
    <cofactor evidence="18 19">
        <name>K(+)</name>
        <dbReference type="ChEBI" id="CHEBI:29103"/>
    </cofactor>
    <text evidence="18 19">Binds 1 potassium ion per subunit.</text>
</comment>
<dbReference type="PROSITE" id="PS51385">
    <property type="entry name" value="YJEF_N"/>
    <property type="match status" value="1"/>
</dbReference>
<feature type="binding site" evidence="18">
    <location>
        <position position="136"/>
    </location>
    <ligand>
        <name>K(+)</name>
        <dbReference type="ChEBI" id="CHEBI:29103"/>
    </ligand>
</feature>
<evidence type="ECO:0000256" key="4">
    <source>
        <dbReference type="ARBA" id="ARBA00009524"/>
    </source>
</evidence>
<feature type="binding site" evidence="17">
    <location>
        <position position="393"/>
    </location>
    <ligand>
        <name>(6S)-NADPHX</name>
        <dbReference type="ChEBI" id="CHEBI:64076"/>
    </ligand>
</feature>